<accession>A0A367IJU3</accession>
<dbReference type="GO" id="GO:0005634">
    <property type="term" value="C:nucleus"/>
    <property type="evidence" value="ECO:0007669"/>
    <property type="project" value="UniProtKB-SubCell"/>
</dbReference>
<reference evidence="3 4" key="1">
    <citation type="journal article" date="2018" name="G3 (Bethesda)">
        <title>Phylogenetic and Phylogenomic Definition of Rhizopus Species.</title>
        <authorList>
            <person name="Gryganskyi A.P."/>
            <person name="Golan J."/>
            <person name="Dolatabadi S."/>
            <person name="Mondo S."/>
            <person name="Robb S."/>
            <person name="Idnurm A."/>
            <person name="Muszewska A."/>
            <person name="Steczkiewicz K."/>
            <person name="Masonjones S."/>
            <person name="Liao H.L."/>
            <person name="Gajdeczka M.T."/>
            <person name="Anike F."/>
            <person name="Vuek A."/>
            <person name="Anishchenko I.M."/>
            <person name="Voigt K."/>
            <person name="de Hoog G.S."/>
            <person name="Smith M.E."/>
            <person name="Heitman J."/>
            <person name="Vilgalys R."/>
            <person name="Stajich J.E."/>
        </authorList>
    </citation>
    <scope>NUCLEOTIDE SEQUENCE [LARGE SCALE GENOMIC DNA]</scope>
    <source>
        <strain evidence="3 4">LSU 92-RS-03</strain>
    </source>
</reference>
<dbReference type="InterPro" id="IPR003889">
    <property type="entry name" value="FYrich_C"/>
</dbReference>
<evidence type="ECO:0000313" key="3">
    <source>
        <dbReference type="EMBL" id="RCH77896.1"/>
    </source>
</evidence>
<comment type="subcellular location">
    <subcellularLocation>
        <location evidence="1">Nucleus</location>
    </subcellularLocation>
</comment>
<proteinExistence type="predicted"/>
<dbReference type="Gene3D" id="3.30.160.360">
    <property type="match status" value="1"/>
</dbReference>
<sequence length="213" mass="23947">DIPKFDAGKKKRRTQSYKKKTIIVSTKVPSRLSRRLRGEIPEENFELNDIVDENDRIKQLEVAERIQNETKTEDELPTDISVPLTLRSIGTTIWSLGELVAGEGRSKAWSSRGCKYKHPYPVGYRATKSHFGNDYTMGILPPAKEGEGPVFTVQHKTTTWTGPTPTAPWTEACIRSRSAQTRVSGPLFFGFSDPLTMKLIESMEGYDKASLPE</sequence>
<organism evidence="3 4">
    <name type="scientific">Rhizopus stolonifer</name>
    <name type="common">Rhizopus nigricans</name>
    <dbReference type="NCBI Taxonomy" id="4846"/>
    <lineage>
        <taxon>Eukaryota</taxon>
        <taxon>Fungi</taxon>
        <taxon>Fungi incertae sedis</taxon>
        <taxon>Mucoromycota</taxon>
        <taxon>Mucoromycotina</taxon>
        <taxon>Mucoromycetes</taxon>
        <taxon>Mucorales</taxon>
        <taxon>Mucorineae</taxon>
        <taxon>Rhizopodaceae</taxon>
        <taxon>Rhizopus</taxon>
    </lineage>
</organism>
<keyword evidence="4" id="KW-1185">Reference proteome</keyword>
<dbReference type="Proteomes" id="UP000253551">
    <property type="component" value="Unassembled WGS sequence"/>
</dbReference>
<gene>
    <name evidence="3" type="ORF">CU098_001130</name>
</gene>
<comment type="caution">
    <text evidence="3">The sequence shown here is derived from an EMBL/GenBank/DDBJ whole genome shotgun (WGS) entry which is preliminary data.</text>
</comment>
<dbReference type="OrthoDB" id="1928087at2759"/>
<protein>
    <submittedName>
        <fullName evidence="3">Uncharacterized protein</fullName>
    </submittedName>
</protein>
<dbReference type="Pfam" id="PF05965">
    <property type="entry name" value="FYRC"/>
    <property type="match status" value="1"/>
</dbReference>
<evidence type="ECO:0000256" key="1">
    <source>
        <dbReference type="ARBA" id="ARBA00004123"/>
    </source>
</evidence>
<dbReference type="EMBL" id="PJQM01007642">
    <property type="protein sequence ID" value="RCH77896.1"/>
    <property type="molecule type" value="Genomic_DNA"/>
</dbReference>
<feature type="non-terminal residue" evidence="3">
    <location>
        <position position="1"/>
    </location>
</feature>
<dbReference type="PROSITE" id="PS51543">
    <property type="entry name" value="FYRC"/>
    <property type="match status" value="1"/>
</dbReference>
<evidence type="ECO:0000313" key="4">
    <source>
        <dbReference type="Proteomes" id="UP000253551"/>
    </source>
</evidence>
<keyword evidence="2" id="KW-0539">Nucleus</keyword>
<dbReference type="PROSITE" id="PS51542">
    <property type="entry name" value="FYRN"/>
    <property type="match status" value="1"/>
</dbReference>
<name>A0A367IJU3_RHIST</name>
<evidence type="ECO:0000256" key="2">
    <source>
        <dbReference type="ARBA" id="ARBA00023242"/>
    </source>
</evidence>
<dbReference type="InterPro" id="IPR003888">
    <property type="entry name" value="FYrich_N"/>
</dbReference>
<dbReference type="AlphaFoldDB" id="A0A367IJU3"/>